<evidence type="ECO:0000256" key="8">
    <source>
        <dbReference type="ARBA" id="ARBA00022741"/>
    </source>
</evidence>
<feature type="transmembrane region" description="Helical" evidence="16">
    <location>
        <begin position="130"/>
        <end position="153"/>
    </location>
</feature>
<dbReference type="Pfam" id="PF00702">
    <property type="entry name" value="Hydrolase"/>
    <property type="match status" value="1"/>
</dbReference>
<keyword evidence="10" id="KW-0460">Magnesium</keyword>
<evidence type="ECO:0000256" key="3">
    <source>
        <dbReference type="ARBA" id="ARBA00008109"/>
    </source>
</evidence>
<dbReference type="FunFam" id="2.70.150.10:FF:000021">
    <property type="entry name" value="Phospholipid-transporting ATPase"/>
    <property type="match status" value="1"/>
</dbReference>
<dbReference type="EC" id="7.6.2.1" evidence="4"/>
<evidence type="ECO:0000256" key="14">
    <source>
        <dbReference type="ARBA" id="ARBA00034036"/>
    </source>
</evidence>
<reference evidence="17" key="2">
    <citation type="submission" date="2025-08" db="UniProtKB">
        <authorList>
            <consortium name="Ensembl"/>
        </authorList>
    </citation>
    <scope>IDENTIFICATION</scope>
</reference>
<keyword evidence="7" id="KW-0479">Metal-binding</keyword>
<evidence type="ECO:0000256" key="4">
    <source>
        <dbReference type="ARBA" id="ARBA00012189"/>
    </source>
</evidence>
<dbReference type="NCBIfam" id="TIGR01494">
    <property type="entry name" value="ATPase_P-type"/>
    <property type="match status" value="1"/>
</dbReference>
<dbReference type="InterPro" id="IPR023298">
    <property type="entry name" value="ATPase_P-typ_TM_dom_sf"/>
</dbReference>
<evidence type="ECO:0000313" key="17">
    <source>
        <dbReference type="Ensembl" id="ENSAPLP00000021497.1"/>
    </source>
</evidence>
<dbReference type="Ensembl" id="ENSAPLT00000024195.1">
    <property type="protein sequence ID" value="ENSAPLP00000021497.1"/>
    <property type="gene ID" value="ENSAPLG00000008428.2"/>
</dbReference>
<dbReference type="InterPro" id="IPR023214">
    <property type="entry name" value="HAD_sf"/>
</dbReference>
<dbReference type="AlphaFoldDB" id="A0A493T6I6"/>
<dbReference type="InterPro" id="IPR008250">
    <property type="entry name" value="ATPase_P-typ_transduc_dom_A_sf"/>
</dbReference>
<dbReference type="PANTHER" id="PTHR24092:SF221">
    <property type="entry name" value="PHOSPHOLIPID-TRANSPORTING ATPASE IA"/>
    <property type="match status" value="1"/>
</dbReference>
<dbReference type="GO" id="GO:0046872">
    <property type="term" value="F:metal ion binding"/>
    <property type="evidence" value="ECO:0007669"/>
    <property type="project" value="UniProtKB-KW"/>
</dbReference>
<dbReference type="GO" id="GO:0005524">
    <property type="term" value="F:ATP binding"/>
    <property type="evidence" value="ECO:0007669"/>
    <property type="project" value="UniProtKB-KW"/>
</dbReference>
<evidence type="ECO:0000256" key="16">
    <source>
        <dbReference type="SAM" id="Phobius"/>
    </source>
</evidence>
<dbReference type="InterPro" id="IPR018303">
    <property type="entry name" value="ATPase_P-typ_P_site"/>
</dbReference>
<evidence type="ECO:0000256" key="7">
    <source>
        <dbReference type="ARBA" id="ARBA00022723"/>
    </source>
</evidence>
<evidence type="ECO:0000313" key="18">
    <source>
        <dbReference type="Proteomes" id="UP000016666"/>
    </source>
</evidence>
<comment type="catalytic activity">
    <reaction evidence="14">
        <text>ATP + H2O + phospholipidSide 1 = ADP + phosphate + phospholipidSide 2.</text>
        <dbReference type="EC" id="7.6.2.1"/>
    </reaction>
</comment>
<dbReference type="InterPro" id="IPR036412">
    <property type="entry name" value="HAD-like_sf"/>
</dbReference>
<dbReference type="GO" id="GO:0005802">
    <property type="term" value="C:trans-Golgi network"/>
    <property type="evidence" value="ECO:0007669"/>
    <property type="project" value="TreeGrafter"/>
</dbReference>
<keyword evidence="11" id="KW-1278">Translocase</keyword>
<keyword evidence="13 16" id="KW-0472">Membrane</keyword>
<protein>
    <recommendedName>
        <fullName evidence="4">P-type phospholipid transporter</fullName>
        <ecNumber evidence="4">7.6.2.1</ecNumber>
    </recommendedName>
</protein>
<reference evidence="17 18" key="1">
    <citation type="submission" date="2017-10" db="EMBL/GenBank/DDBJ databases">
        <title>A new Pekin duck reference genome.</title>
        <authorList>
            <person name="Hou Z.-C."/>
            <person name="Zhou Z.-K."/>
            <person name="Zhu F."/>
            <person name="Hou S.-S."/>
        </authorList>
    </citation>
    <scope>NUCLEOTIDE SEQUENCE [LARGE SCALE GENOMIC DNA]</scope>
</reference>
<dbReference type="GeneTree" id="ENSGT00940000157110"/>
<name>A0A493T6I6_ANAPP</name>
<dbReference type="GO" id="GO:0045332">
    <property type="term" value="P:phospholipid translocation"/>
    <property type="evidence" value="ECO:0007669"/>
    <property type="project" value="TreeGrafter"/>
</dbReference>
<sequence length="457" mass="51426">ADLISLSSSEPQAMCYIETSNLDGETNLKIRQGLPLTSDIKDIESLMRLSGRIECESPNRHLYDFVGNIRLDGHGTVPLGSDQILLRGAQLRNTQWVHGIVVYTGHDTKLMQNSTSPPLKMSNVERITNIQILILFCILIAMSLVCSIGSAIWNRRHTERDWYLDLNCNNFGLNFLTFIILFNNLIPISLLVTLEVVKFIQAYFINWDIDMHYEPTDTAAMARTSNLNEELGQVKYIFSDKTGTLTCNVMQFKKCTVAGVAYGLLTGTSGNAKYRHPFCCHLHDGLRTLCFAVAEISESDYQEWLDVYHRASTAIQNRALKLEESYELIEKNLQLLGATAIEDKLQDKVPETIETLMKADIKIWILTGDKQETAINIGHSCKLLRKNMGLIVINEGSLDGTRETLSHHCSTLGDALRKENDFALIIDGKSLKYALTFGVRQYFLDLALSCKAVICCR</sequence>
<dbReference type="Proteomes" id="UP000016666">
    <property type="component" value="Chromosome 4"/>
</dbReference>
<keyword evidence="9" id="KW-0067">ATP-binding</keyword>
<keyword evidence="6 16" id="KW-0812">Transmembrane</keyword>
<proteinExistence type="inferred from homology"/>
<evidence type="ECO:0000256" key="6">
    <source>
        <dbReference type="ARBA" id="ARBA00022692"/>
    </source>
</evidence>
<dbReference type="GO" id="GO:0016887">
    <property type="term" value="F:ATP hydrolysis activity"/>
    <property type="evidence" value="ECO:0007669"/>
    <property type="project" value="InterPro"/>
</dbReference>
<organism evidence="17 18">
    <name type="scientific">Anas platyrhynchos platyrhynchos</name>
    <name type="common">Northern mallard</name>
    <dbReference type="NCBI Taxonomy" id="8840"/>
    <lineage>
        <taxon>Eukaryota</taxon>
        <taxon>Metazoa</taxon>
        <taxon>Chordata</taxon>
        <taxon>Craniata</taxon>
        <taxon>Vertebrata</taxon>
        <taxon>Euteleostomi</taxon>
        <taxon>Archelosauria</taxon>
        <taxon>Archosauria</taxon>
        <taxon>Dinosauria</taxon>
        <taxon>Saurischia</taxon>
        <taxon>Theropoda</taxon>
        <taxon>Coelurosauria</taxon>
        <taxon>Aves</taxon>
        <taxon>Neognathae</taxon>
        <taxon>Galloanserae</taxon>
        <taxon>Anseriformes</taxon>
        <taxon>Anatidae</taxon>
        <taxon>Anatinae</taxon>
        <taxon>Anas</taxon>
    </lineage>
</organism>
<dbReference type="InterPro" id="IPR001757">
    <property type="entry name" value="P_typ_ATPase"/>
</dbReference>
<comment type="subcellular location">
    <subcellularLocation>
        <location evidence="2">Cell membrane</location>
    </subcellularLocation>
    <subcellularLocation>
        <location evidence="1">Membrane</location>
        <topology evidence="1">Multi-pass membrane protein</topology>
    </subcellularLocation>
</comment>
<evidence type="ECO:0000256" key="13">
    <source>
        <dbReference type="ARBA" id="ARBA00023136"/>
    </source>
</evidence>
<evidence type="ECO:0000256" key="11">
    <source>
        <dbReference type="ARBA" id="ARBA00022967"/>
    </source>
</evidence>
<dbReference type="SUPFAM" id="SSF81665">
    <property type="entry name" value="Calcium ATPase, transmembrane domain M"/>
    <property type="match status" value="1"/>
</dbReference>
<dbReference type="SUPFAM" id="SSF81653">
    <property type="entry name" value="Calcium ATPase, transduction domain A"/>
    <property type="match status" value="1"/>
</dbReference>
<reference evidence="17" key="3">
    <citation type="submission" date="2025-09" db="UniProtKB">
        <authorList>
            <consortium name="Ensembl"/>
        </authorList>
    </citation>
    <scope>IDENTIFICATION</scope>
</reference>
<dbReference type="GO" id="GO:0005886">
    <property type="term" value="C:plasma membrane"/>
    <property type="evidence" value="ECO:0007669"/>
    <property type="project" value="UniProtKB-SubCell"/>
</dbReference>
<keyword evidence="18" id="KW-1185">Reference proteome</keyword>
<dbReference type="SUPFAM" id="SSF56784">
    <property type="entry name" value="HAD-like"/>
    <property type="match status" value="1"/>
</dbReference>
<evidence type="ECO:0000256" key="9">
    <source>
        <dbReference type="ARBA" id="ARBA00022840"/>
    </source>
</evidence>
<dbReference type="PANTHER" id="PTHR24092">
    <property type="entry name" value="PROBABLE PHOSPHOLIPID-TRANSPORTING ATPASE"/>
    <property type="match status" value="1"/>
</dbReference>
<evidence type="ECO:0000256" key="1">
    <source>
        <dbReference type="ARBA" id="ARBA00004141"/>
    </source>
</evidence>
<feature type="transmembrane region" description="Helical" evidence="16">
    <location>
        <begin position="173"/>
        <end position="194"/>
    </location>
</feature>
<accession>A0A493T6I6</accession>
<comment type="similarity">
    <text evidence="3">Belongs to the cation transport ATPase (P-type) (TC 3.A.3) family. Type IV subfamily.</text>
</comment>
<keyword evidence="12 16" id="KW-1133">Transmembrane helix</keyword>
<dbReference type="GO" id="GO:0140326">
    <property type="term" value="F:ATPase-coupled intramembrane lipid transporter activity"/>
    <property type="evidence" value="ECO:0007669"/>
    <property type="project" value="UniProtKB-EC"/>
</dbReference>
<evidence type="ECO:0000256" key="15">
    <source>
        <dbReference type="ARBA" id="ARBA00051303"/>
    </source>
</evidence>
<dbReference type="PROSITE" id="PS00154">
    <property type="entry name" value="ATPASE_E1_E2"/>
    <property type="match status" value="1"/>
</dbReference>
<keyword evidence="8" id="KW-0547">Nucleotide-binding</keyword>
<comment type="catalytic activity">
    <reaction evidence="15">
        <text>a 1,2-diacyl-sn-glycero-3-phospho-L-serine(out) + ATP + H2O = a 1,2-diacyl-sn-glycero-3-phospho-L-serine(in) + ADP + phosphate + H(+)</text>
        <dbReference type="Rhea" id="RHEA:38567"/>
        <dbReference type="ChEBI" id="CHEBI:15377"/>
        <dbReference type="ChEBI" id="CHEBI:15378"/>
        <dbReference type="ChEBI" id="CHEBI:30616"/>
        <dbReference type="ChEBI" id="CHEBI:43474"/>
        <dbReference type="ChEBI" id="CHEBI:57262"/>
        <dbReference type="ChEBI" id="CHEBI:456216"/>
    </reaction>
    <physiologicalReaction direction="left-to-right" evidence="15">
        <dbReference type="Rhea" id="RHEA:38568"/>
    </physiologicalReaction>
</comment>
<dbReference type="Gene3D" id="3.40.50.1000">
    <property type="entry name" value="HAD superfamily/HAD-like"/>
    <property type="match status" value="1"/>
</dbReference>
<dbReference type="Gene3D" id="2.70.150.10">
    <property type="entry name" value="Calcium-transporting ATPase, cytoplasmic transduction domain A"/>
    <property type="match status" value="1"/>
</dbReference>
<evidence type="ECO:0000256" key="10">
    <source>
        <dbReference type="ARBA" id="ARBA00022842"/>
    </source>
</evidence>
<keyword evidence="5" id="KW-1003">Cell membrane</keyword>
<evidence type="ECO:0000256" key="5">
    <source>
        <dbReference type="ARBA" id="ARBA00022475"/>
    </source>
</evidence>
<evidence type="ECO:0000256" key="12">
    <source>
        <dbReference type="ARBA" id="ARBA00022989"/>
    </source>
</evidence>
<evidence type="ECO:0000256" key="2">
    <source>
        <dbReference type="ARBA" id="ARBA00004236"/>
    </source>
</evidence>